<keyword evidence="3" id="KW-1185">Reference proteome</keyword>
<dbReference type="InterPro" id="IPR003837">
    <property type="entry name" value="GatC"/>
</dbReference>
<accession>A0AA40KM04</accession>
<name>A0AA40KM04_9HYME</name>
<organism evidence="2 3">
    <name type="scientific">Melipona bicolor</name>
    <dbReference type="NCBI Taxonomy" id="60889"/>
    <lineage>
        <taxon>Eukaryota</taxon>
        <taxon>Metazoa</taxon>
        <taxon>Ecdysozoa</taxon>
        <taxon>Arthropoda</taxon>
        <taxon>Hexapoda</taxon>
        <taxon>Insecta</taxon>
        <taxon>Pterygota</taxon>
        <taxon>Neoptera</taxon>
        <taxon>Endopterygota</taxon>
        <taxon>Hymenoptera</taxon>
        <taxon>Apocrita</taxon>
        <taxon>Aculeata</taxon>
        <taxon>Apoidea</taxon>
        <taxon>Anthophila</taxon>
        <taxon>Apidae</taxon>
        <taxon>Melipona</taxon>
    </lineage>
</organism>
<dbReference type="InterPro" id="IPR036113">
    <property type="entry name" value="Asp/Glu-ADT_sf_sub_c"/>
</dbReference>
<dbReference type="GO" id="GO:0006450">
    <property type="term" value="P:regulation of translational fidelity"/>
    <property type="evidence" value="ECO:0007669"/>
    <property type="project" value="InterPro"/>
</dbReference>
<keyword evidence="1" id="KW-0496">Mitochondrion</keyword>
<dbReference type="Proteomes" id="UP001177670">
    <property type="component" value="Unassembled WGS sequence"/>
</dbReference>
<proteinExistence type="predicted"/>
<reference evidence="2" key="1">
    <citation type="submission" date="2021-10" db="EMBL/GenBank/DDBJ databases">
        <title>Melipona bicolor Genome sequencing and assembly.</title>
        <authorList>
            <person name="Araujo N.S."/>
            <person name="Arias M.C."/>
        </authorList>
    </citation>
    <scope>NUCLEOTIDE SEQUENCE</scope>
    <source>
        <strain evidence="2">USP_2M_L1-L4_2017</strain>
        <tissue evidence="2">Whole body</tissue>
    </source>
</reference>
<dbReference type="Pfam" id="PF02686">
    <property type="entry name" value="GatC"/>
    <property type="match status" value="1"/>
</dbReference>
<evidence type="ECO:0000256" key="1">
    <source>
        <dbReference type="ARBA" id="ARBA00023128"/>
    </source>
</evidence>
<sequence length="91" mass="10517">MKIIDCKFALNIDDADSFSVLKTAIVFTEHLRNTKIDKEIEPMYSPFEKEFILLRDDNIENNTSRKEILMNAAVTEEEYFVAPLQTITKAS</sequence>
<evidence type="ECO:0000313" key="2">
    <source>
        <dbReference type="EMBL" id="KAK1125367.1"/>
    </source>
</evidence>
<dbReference type="SUPFAM" id="SSF141000">
    <property type="entry name" value="Glu-tRNAGln amidotransferase C subunit"/>
    <property type="match status" value="1"/>
</dbReference>
<evidence type="ECO:0008006" key="4">
    <source>
        <dbReference type="Google" id="ProtNLM"/>
    </source>
</evidence>
<gene>
    <name evidence="2" type="ORF">K0M31_005737</name>
</gene>
<comment type="caution">
    <text evidence="2">The sequence shown here is derived from an EMBL/GenBank/DDBJ whole genome shotgun (WGS) entry which is preliminary data.</text>
</comment>
<dbReference type="EMBL" id="JAHYIQ010000016">
    <property type="protein sequence ID" value="KAK1125367.1"/>
    <property type="molecule type" value="Genomic_DNA"/>
</dbReference>
<dbReference type="AlphaFoldDB" id="A0AA40KM04"/>
<protein>
    <recommendedName>
        <fullName evidence="4">Glutamyl-tRNA(Gln) amidotransferase subunit C</fullName>
    </recommendedName>
</protein>
<evidence type="ECO:0000313" key="3">
    <source>
        <dbReference type="Proteomes" id="UP001177670"/>
    </source>
</evidence>